<protein>
    <submittedName>
        <fullName evidence="5">Integrase</fullName>
    </submittedName>
</protein>
<dbReference type="GO" id="GO:0015074">
    <property type="term" value="P:DNA integration"/>
    <property type="evidence" value="ECO:0007669"/>
    <property type="project" value="UniProtKB-KW"/>
</dbReference>
<dbReference type="InterPro" id="IPR013762">
    <property type="entry name" value="Integrase-like_cat_sf"/>
</dbReference>
<dbReference type="InterPro" id="IPR002104">
    <property type="entry name" value="Integrase_catalytic"/>
</dbReference>
<proteinExistence type="inferred from homology"/>
<evidence type="ECO:0000313" key="6">
    <source>
        <dbReference type="Proteomes" id="UP000255443"/>
    </source>
</evidence>
<dbReference type="Pfam" id="PF00589">
    <property type="entry name" value="Phage_integrase"/>
    <property type="match status" value="1"/>
</dbReference>
<organism evidence="5 6">
    <name type="scientific">Salmonella enterica subsp. arizonae</name>
    <dbReference type="NCBI Taxonomy" id="59203"/>
    <lineage>
        <taxon>Bacteria</taxon>
        <taxon>Pseudomonadati</taxon>
        <taxon>Pseudomonadota</taxon>
        <taxon>Gammaproteobacteria</taxon>
        <taxon>Enterobacterales</taxon>
        <taxon>Enterobacteriaceae</taxon>
        <taxon>Salmonella</taxon>
    </lineage>
</organism>
<evidence type="ECO:0000313" key="5">
    <source>
        <dbReference type="EMBL" id="SUG51967.1"/>
    </source>
</evidence>
<dbReference type="PANTHER" id="PTHR30629:SF9">
    <property type="entry name" value="PROTEIN INTB-RELATED"/>
    <property type="match status" value="1"/>
</dbReference>
<reference evidence="5 6" key="1">
    <citation type="submission" date="2018-06" db="EMBL/GenBank/DDBJ databases">
        <authorList>
            <consortium name="Pathogen Informatics"/>
            <person name="Doyle S."/>
        </authorList>
    </citation>
    <scope>NUCLEOTIDE SEQUENCE [LARGE SCALE GENOMIC DNA]</scope>
    <source>
        <strain evidence="5 6">NCTC7303</strain>
    </source>
</reference>
<dbReference type="AlphaFoldDB" id="A0A379TMX1"/>
<accession>A0A379TMX1</accession>
<comment type="similarity">
    <text evidence="1">Belongs to the 'phage' integrase family.</text>
</comment>
<evidence type="ECO:0000259" key="4">
    <source>
        <dbReference type="Pfam" id="PF00589"/>
    </source>
</evidence>
<keyword evidence="2" id="KW-0229">DNA integration</keyword>
<evidence type="ECO:0000256" key="2">
    <source>
        <dbReference type="ARBA" id="ARBA00022908"/>
    </source>
</evidence>
<name>A0A379TMX1_SALER</name>
<sequence>MVLKTGGTTTRLAVELTLLTFIRSSEMRFARWSEVNFERSEWTIPGIRKPIPGVKHSERGMKMKTEHIVPLSKQAFDIFKRLHALSGKGEVNRHGFNRHLRVI</sequence>
<dbReference type="EMBL" id="UGXC01000003">
    <property type="protein sequence ID" value="SUG51967.1"/>
    <property type="molecule type" value="Genomic_DNA"/>
</dbReference>
<evidence type="ECO:0000256" key="1">
    <source>
        <dbReference type="ARBA" id="ARBA00008857"/>
    </source>
</evidence>
<gene>
    <name evidence="5" type="primary">int3</name>
    <name evidence="5" type="ORF">NCTC7303_04351</name>
</gene>
<keyword evidence="3" id="KW-0233">DNA recombination</keyword>
<feature type="domain" description="Tyr recombinase" evidence="4">
    <location>
        <begin position="6"/>
        <end position="84"/>
    </location>
</feature>
<evidence type="ECO:0000256" key="3">
    <source>
        <dbReference type="ARBA" id="ARBA00023172"/>
    </source>
</evidence>
<dbReference type="PANTHER" id="PTHR30629">
    <property type="entry name" value="PROPHAGE INTEGRASE"/>
    <property type="match status" value="1"/>
</dbReference>
<dbReference type="GO" id="GO:0006310">
    <property type="term" value="P:DNA recombination"/>
    <property type="evidence" value="ECO:0007669"/>
    <property type="project" value="UniProtKB-KW"/>
</dbReference>
<dbReference type="Proteomes" id="UP000255443">
    <property type="component" value="Unassembled WGS sequence"/>
</dbReference>
<dbReference type="SUPFAM" id="SSF56349">
    <property type="entry name" value="DNA breaking-rejoining enzymes"/>
    <property type="match status" value="1"/>
</dbReference>
<dbReference type="Gene3D" id="1.10.443.10">
    <property type="entry name" value="Intergrase catalytic core"/>
    <property type="match status" value="1"/>
</dbReference>
<dbReference type="GO" id="GO:0003677">
    <property type="term" value="F:DNA binding"/>
    <property type="evidence" value="ECO:0007669"/>
    <property type="project" value="InterPro"/>
</dbReference>
<dbReference type="InterPro" id="IPR050808">
    <property type="entry name" value="Phage_Integrase"/>
</dbReference>
<dbReference type="InterPro" id="IPR011010">
    <property type="entry name" value="DNA_brk_join_enz"/>
</dbReference>